<dbReference type="InterPro" id="IPR016181">
    <property type="entry name" value="Acyl_CoA_acyltransferase"/>
</dbReference>
<evidence type="ECO:0000313" key="2">
    <source>
        <dbReference type="EMBL" id="MCV2367901.1"/>
    </source>
</evidence>
<evidence type="ECO:0000259" key="1">
    <source>
        <dbReference type="PROSITE" id="PS51186"/>
    </source>
</evidence>
<protein>
    <submittedName>
        <fullName evidence="2">GNAT family N-acetyltransferase</fullName>
    </submittedName>
</protein>
<keyword evidence="3" id="KW-1185">Reference proteome</keyword>
<gene>
    <name evidence="2" type="ORF">LNV07_07310</name>
</gene>
<dbReference type="PANTHER" id="PTHR43610:SF1">
    <property type="entry name" value="N-ACETYLTRANSFERASE DOMAIN-CONTAINING PROTEIN"/>
    <property type="match status" value="1"/>
</dbReference>
<dbReference type="Pfam" id="PF13302">
    <property type="entry name" value="Acetyltransf_3"/>
    <property type="match status" value="1"/>
</dbReference>
<dbReference type="EMBL" id="JAJIRN010000003">
    <property type="protein sequence ID" value="MCV2367901.1"/>
    <property type="molecule type" value="Genomic_DNA"/>
</dbReference>
<accession>A0ABT2YCZ7</accession>
<dbReference type="RefSeq" id="WP_263570526.1">
    <property type="nucleotide sequence ID" value="NZ_JAJIRN010000003.1"/>
</dbReference>
<dbReference type="Gene3D" id="3.40.630.30">
    <property type="match status" value="1"/>
</dbReference>
<reference evidence="2 3" key="1">
    <citation type="submission" date="2021-11" db="EMBL/GenBank/DDBJ databases">
        <authorList>
            <person name="Liang Q."/>
            <person name="Mou H."/>
            <person name="Liu Z."/>
        </authorList>
    </citation>
    <scope>NUCLEOTIDE SEQUENCE [LARGE SCALE GENOMIC DNA]</scope>
    <source>
        <strain evidence="2 3">CHU3</strain>
    </source>
</reference>
<organism evidence="2 3">
    <name type="scientific">Roseateles oligotrophus</name>
    <dbReference type="NCBI Taxonomy" id="1769250"/>
    <lineage>
        <taxon>Bacteria</taxon>
        <taxon>Pseudomonadati</taxon>
        <taxon>Pseudomonadota</taxon>
        <taxon>Betaproteobacteria</taxon>
        <taxon>Burkholderiales</taxon>
        <taxon>Sphaerotilaceae</taxon>
        <taxon>Roseateles</taxon>
    </lineage>
</organism>
<dbReference type="PROSITE" id="PS51186">
    <property type="entry name" value="GNAT"/>
    <property type="match status" value="1"/>
</dbReference>
<dbReference type="SUPFAM" id="SSF55729">
    <property type="entry name" value="Acyl-CoA N-acyltransferases (Nat)"/>
    <property type="match status" value="1"/>
</dbReference>
<evidence type="ECO:0000313" key="3">
    <source>
        <dbReference type="Proteomes" id="UP001209701"/>
    </source>
</evidence>
<dbReference type="InterPro" id="IPR000182">
    <property type="entry name" value="GNAT_dom"/>
</dbReference>
<sequence>MKPIPPMQVAPVTLQGPTLRLEPLSLDHVDGLAAVGLLPELWRWVPTLISTPAEMRGYVELALEDQFKGASLPFALVLAGPGQQNGQVVGSSRFGNISLRDRRLEIGWTWVAPAWQRSSVNTEAKTLLLTHAFETLGAHRVELKTDFLNDKSRAAIARIGATQEGIFRRHIVNDNGRVRDTVYFSIIDSEWPAVKARLTTLRA</sequence>
<comment type="caution">
    <text evidence="2">The sequence shown here is derived from an EMBL/GenBank/DDBJ whole genome shotgun (WGS) entry which is preliminary data.</text>
</comment>
<dbReference type="Proteomes" id="UP001209701">
    <property type="component" value="Unassembled WGS sequence"/>
</dbReference>
<name>A0ABT2YCZ7_9BURK</name>
<proteinExistence type="predicted"/>
<feature type="domain" description="N-acetyltransferase" evidence="1">
    <location>
        <begin position="19"/>
        <end position="185"/>
    </location>
</feature>
<dbReference type="PANTHER" id="PTHR43610">
    <property type="entry name" value="BLL6696 PROTEIN"/>
    <property type="match status" value="1"/>
</dbReference>